<feature type="chain" id="PRO_5040852933" description="alpha,alpha-trehalase" evidence="10">
    <location>
        <begin position="24"/>
        <end position="1087"/>
    </location>
</feature>
<dbReference type="Gene3D" id="2.60.420.10">
    <property type="entry name" value="Maltose phosphorylase, domain 3"/>
    <property type="match status" value="1"/>
</dbReference>
<evidence type="ECO:0000256" key="6">
    <source>
        <dbReference type="ARBA" id="ARBA00023180"/>
    </source>
</evidence>
<evidence type="ECO:0000259" key="12">
    <source>
        <dbReference type="Pfam" id="PF03633"/>
    </source>
</evidence>
<dbReference type="SUPFAM" id="SSF48208">
    <property type="entry name" value="Six-hairpin glycosidases"/>
    <property type="match status" value="1"/>
</dbReference>
<dbReference type="EC" id="3.2.1.28" evidence="3"/>
<evidence type="ECO:0000256" key="7">
    <source>
        <dbReference type="ARBA" id="ARBA00023295"/>
    </source>
</evidence>
<dbReference type="OrthoDB" id="200349at2759"/>
<dbReference type="GO" id="GO:0004555">
    <property type="term" value="F:alpha,alpha-trehalase activity"/>
    <property type="evidence" value="ECO:0007669"/>
    <property type="project" value="UniProtKB-EC"/>
</dbReference>
<dbReference type="InterPro" id="IPR005194">
    <property type="entry name" value="Glyco_hydro_65_C"/>
</dbReference>
<dbReference type="InterPro" id="IPR005195">
    <property type="entry name" value="Glyco_hydro_65_M"/>
</dbReference>
<evidence type="ECO:0000256" key="4">
    <source>
        <dbReference type="ARBA" id="ARBA00022729"/>
    </source>
</evidence>
<dbReference type="Proteomes" id="UP001149165">
    <property type="component" value="Unassembled WGS sequence"/>
</dbReference>
<feature type="domain" description="Glycoside hydrolase family 65 N-terminal" evidence="13">
    <location>
        <begin position="79"/>
        <end position="345"/>
    </location>
</feature>
<dbReference type="Gene3D" id="2.70.98.40">
    <property type="entry name" value="Glycoside hydrolase, family 65, N-terminal domain"/>
    <property type="match status" value="1"/>
</dbReference>
<dbReference type="Pfam" id="PF03632">
    <property type="entry name" value="Glyco_hydro_65m"/>
    <property type="match status" value="1"/>
</dbReference>
<reference evidence="14" key="2">
    <citation type="journal article" date="2023" name="IMA Fungus">
        <title>Comparative genomic study of the Penicillium genus elucidates a diverse pangenome and 15 lateral gene transfer events.</title>
        <authorList>
            <person name="Petersen C."/>
            <person name="Sorensen T."/>
            <person name="Nielsen M.R."/>
            <person name="Sondergaard T.E."/>
            <person name="Sorensen J.L."/>
            <person name="Fitzpatrick D.A."/>
            <person name="Frisvad J.C."/>
            <person name="Nielsen K.L."/>
        </authorList>
    </citation>
    <scope>NUCLEOTIDE SEQUENCE</scope>
    <source>
        <strain evidence="14">IBT 30069</strain>
    </source>
</reference>
<dbReference type="SUPFAM" id="SSF74650">
    <property type="entry name" value="Galactose mutarotase-like"/>
    <property type="match status" value="1"/>
</dbReference>
<gene>
    <name evidence="14" type="ORF">N7456_001054</name>
</gene>
<dbReference type="InterPro" id="IPR008928">
    <property type="entry name" value="6-hairpin_glycosidase_sf"/>
</dbReference>
<dbReference type="Pfam" id="PF03633">
    <property type="entry name" value="Glyco_hydro_65C"/>
    <property type="match status" value="1"/>
</dbReference>
<evidence type="ECO:0000256" key="9">
    <source>
        <dbReference type="ARBA" id="ARBA00031637"/>
    </source>
</evidence>
<dbReference type="GO" id="GO:0030246">
    <property type="term" value="F:carbohydrate binding"/>
    <property type="evidence" value="ECO:0007669"/>
    <property type="project" value="InterPro"/>
</dbReference>
<keyword evidence="4 10" id="KW-0732">Signal</keyword>
<dbReference type="InterPro" id="IPR012341">
    <property type="entry name" value="6hp_glycosidase-like_sf"/>
</dbReference>
<evidence type="ECO:0000313" key="14">
    <source>
        <dbReference type="EMBL" id="KAJ5116706.1"/>
    </source>
</evidence>
<evidence type="ECO:0000256" key="2">
    <source>
        <dbReference type="ARBA" id="ARBA00006768"/>
    </source>
</evidence>
<reference evidence="14" key="1">
    <citation type="submission" date="2022-11" db="EMBL/GenBank/DDBJ databases">
        <authorList>
            <person name="Petersen C."/>
        </authorList>
    </citation>
    <scope>NUCLEOTIDE SEQUENCE</scope>
    <source>
        <strain evidence="14">IBT 30069</strain>
    </source>
</reference>
<dbReference type="PANTHER" id="PTHR11051:SF8">
    <property type="entry name" value="PROTEIN-GLUCOSYLGALACTOSYLHYDROXYLYSINE GLUCOSIDASE"/>
    <property type="match status" value="1"/>
</dbReference>
<dbReference type="InterPro" id="IPR005196">
    <property type="entry name" value="Glyco_hydro_65_N"/>
</dbReference>
<keyword evidence="5" id="KW-0378">Hydrolase</keyword>
<dbReference type="FunFam" id="1.50.10.10:FF:000032">
    <property type="entry name" value="Vacuolar acid trehalase"/>
    <property type="match status" value="1"/>
</dbReference>
<feature type="domain" description="Glycoside hydrolase family 65 central catalytic" evidence="11">
    <location>
        <begin position="437"/>
        <end position="624"/>
    </location>
</feature>
<proteinExistence type="inferred from homology"/>
<dbReference type="InterPro" id="IPR037018">
    <property type="entry name" value="GH65_N"/>
</dbReference>
<organism evidence="14 15">
    <name type="scientific">Penicillium angulare</name>
    <dbReference type="NCBI Taxonomy" id="116970"/>
    <lineage>
        <taxon>Eukaryota</taxon>
        <taxon>Fungi</taxon>
        <taxon>Dikarya</taxon>
        <taxon>Ascomycota</taxon>
        <taxon>Pezizomycotina</taxon>
        <taxon>Eurotiomycetes</taxon>
        <taxon>Eurotiomycetidae</taxon>
        <taxon>Eurotiales</taxon>
        <taxon>Aspergillaceae</taxon>
        <taxon>Penicillium</taxon>
    </lineage>
</organism>
<name>A0A9W9GDP0_9EURO</name>
<keyword evidence="15" id="KW-1185">Reference proteome</keyword>
<accession>A0A9W9GDP0</accession>
<evidence type="ECO:0000256" key="3">
    <source>
        <dbReference type="ARBA" id="ARBA00012757"/>
    </source>
</evidence>
<evidence type="ECO:0000256" key="10">
    <source>
        <dbReference type="SAM" id="SignalP"/>
    </source>
</evidence>
<dbReference type="Gene3D" id="1.50.10.10">
    <property type="match status" value="1"/>
</dbReference>
<evidence type="ECO:0000256" key="8">
    <source>
        <dbReference type="ARBA" id="ARBA00030473"/>
    </source>
</evidence>
<protein>
    <recommendedName>
        <fullName evidence="3">alpha,alpha-trehalase</fullName>
        <ecNumber evidence="3">3.2.1.28</ecNumber>
    </recommendedName>
    <alternativeName>
        <fullName evidence="8">Alpha,alpha-trehalase</fullName>
    </alternativeName>
    <alternativeName>
        <fullName evidence="9">Alpha,alpha-trehalose glucohydrolase</fullName>
    </alternativeName>
</protein>
<evidence type="ECO:0000259" key="13">
    <source>
        <dbReference type="Pfam" id="PF03636"/>
    </source>
</evidence>
<dbReference type="PANTHER" id="PTHR11051">
    <property type="entry name" value="GLYCOSYL HYDROLASE-RELATED"/>
    <property type="match status" value="1"/>
</dbReference>
<feature type="signal peptide" evidence="10">
    <location>
        <begin position="1"/>
        <end position="23"/>
    </location>
</feature>
<feature type="domain" description="Glycoside hydrolase family 65 C-terminal" evidence="12">
    <location>
        <begin position="777"/>
        <end position="819"/>
    </location>
</feature>
<dbReference type="GO" id="GO:0005993">
    <property type="term" value="P:trehalose catabolic process"/>
    <property type="evidence" value="ECO:0007669"/>
    <property type="project" value="TreeGrafter"/>
</dbReference>
<evidence type="ECO:0000313" key="15">
    <source>
        <dbReference type="Proteomes" id="UP001149165"/>
    </source>
</evidence>
<evidence type="ECO:0000256" key="1">
    <source>
        <dbReference type="ARBA" id="ARBA00001576"/>
    </source>
</evidence>
<evidence type="ECO:0000259" key="11">
    <source>
        <dbReference type="Pfam" id="PF03632"/>
    </source>
</evidence>
<evidence type="ECO:0000256" key="5">
    <source>
        <dbReference type="ARBA" id="ARBA00022801"/>
    </source>
</evidence>
<dbReference type="EMBL" id="JAPQKH010000001">
    <property type="protein sequence ID" value="KAJ5116706.1"/>
    <property type="molecule type" value="Genomic_DNA"/>
</dbReference>
<dbReference type="Pfam" id="PF03636">
    <property type="entry name" value="Glyco_hydro_65N"/>
    <property type="match status" value="1"/>
</dbReference>
<comment type="catalytic activity">
    <reaction evidence="1">
        <text>alpha,alpha-trehalose + H2O = alpha-D-glucose + beta-D-glucose</text>
        <dbReference type="Rhea" id="RHEA:32675"/>
        <dbReference type="ChEBI" id="CHEBI:15377"/>
        <dbReference type="ChEBI" id="CHEBI:15903"/>
        <dbReference type="ChEBI" id="CHEBI:16551"/>
        <dbReference type="ChEBI" id="CHEBI:17925"/>
        <dbReference type="EC" id="3.2.1.28"/>
    </reaction>
</comment>
<dbReference type="AlphaFoldDB" id="A0A9W9GDP0"/>
<dbReference type="GO" id="GO:0009277">
    <property type="term" value="C:fungal-type cell wall"/>
    <property type="evidence" value="ECO:0007669"/>
    <property type="project" value="TreeGrafter"/>
</dbReference>
<keyword evidence="7" id="KW-0326">Glycosidase</keyword>
<comment type="similarity">
    <text evidence="2">Belongs to the glycosyl hydrolase 65 family.</text>
</comment>
<dbReference type="InterPro" id="IPR011013">
    <property type="entry name" value="Gal_mutarotase_sf_dom"/>
</dbReference>
<keyword evidence="6" id="KW-0325">Glycoprotein</keyword>
<dbReference type="FunFam" id="2.70.98.40:FF:000004">
    <property type="entry name" value="Alpha,alpha-trehalose glucohydrolase TreA/Ath1"/>
    <property type="match status" value="1"/>
</dbReference>
<sequence>MQLTHSVWAVAPLLLDLLPLVAGTTCPSSSSSTQRIAKSILRYTGPSSAGNLSGNVYQTDFDSVTWDEDNWLLSTTNLEQGQFQTRGSVANGYLGINVASVGPFFEADSADDGGDGISGWPLFSKRQSFATISGFFDAQPNTNQSNYGWLSQYGWDSVISGVPHWSGLILDLGDDNYLDATVDNSTISNFHSIYDFKSGVLSWSYVWTPENADGSFNITYRLFANKLFINEAVVDMQIISTVDTNATVVNVLDGQSAVRTDFVESGEDSGAIYSAVSPVGVANVTAYIYANITGSPGVDLSSKNIATDRPYVSSNNASIAQSVTLNLKAGKVAYVRKFVGGASSDAFDQPQQVAKNACSNALKNGYAKSLRSHVTEWASVMPEDSVDRYAFPNGTLPADTIIIDSAVIAVANTYYLLQNTVGNNAINSSSSSTLNTDSISVGGLTSDSYAGQVFWDADLWMHPGLAASHPEAAQRITNYRLKMYGQAQQNINTSFAGSQNQTQFSPSAAIYPWTSGRYGNCTATGPCWDYEYHLNGDIGLTLINQWVTTGDTQFFKNSLFPIYDSVATLYADLLKPNGSYWTVTNMTDPDEYANQVDAGGFTMPLIASTLENANRFREQFGFEENSTWDDMASNVLVLRENGVTLEFTTMNGSAVVKQADVVLDTFPLGYTSNYSTQDSLDDLDYYAAKQSPDGPAMTWAIFSIVANDMSPSGCSAYTYAQYAFKPYARAPFFQMSEQLIDNSTTNGGTHPAFPFLTGHGGSNQVVLYGYLGLRLEPDDILHIDPNLPPQIPYLKYRTFYWRGWPISARSNYTHTTISRACNTPPLSTADRRFAKKPITINVGSETNSTTYRLPVKGPVVVPNRQIGSTNSIAGNLVQCQPVDSLDSYEPGQFPISAIDGASSTKWQPALAANWSSITVSLGNEAGSTVTGFAFEWAQAPPVNATVIFHNESLQDAAVAYYPSADDTSYTVATSLTNITLSDPYNAETTDLNVIEIPTGNTTNVTLPSPIRAAKFASLFIIGNQGLDEVDVRHKNGTGATVAEWAIIGQSNNHTSGAQNKQRKLGVRAASLTDSGLMRRRRQFLPQN</sequence>
<comment type="caution">
    <text evidence="14">The sequence shown here is derived from an EMBL/GenBank/DDBJ whole genome shotgun (WGS) entry which is preliminary data.</text>
</comment>